<dbReference type="InterPro" id="IPR001853">
    <property type="entry name" value="DSBA-like_thioredoxin_dom"/>
</dbReference>
<dbReference type="PANTHER" id="PTHR13887">
    <property type="entry name" value="GLUTATHIONE S-TRANSFERASE KAPPA"/>
    <property type="match status" value="1"/>
</dbReference>
<sequence length="219" mass="24492">MSETPVITVDIVSDVVCPWCIIGYKKLEQAMQRFEGKAQFALAWHAFELNPSMPPEGQDIDEHMAQKYGATPDQSKANRERLRNAGSDLDFEFSYHENMRMVNTFDAHRVLHWAGETGKQTALKLALFKAHFTDGKDVSDHEVLIAVAGSVGLDEKRVRDLLGSDMFAAEVRSIEAQWQDRFISGVPAFIFNKKFMVPGAQDSDVFAQIIENKVLAAAA</sequence>
<dbReference type="EMBL" id="CP071794">
    <property type="protein sequence ID" value="QTD55624.1"/>
    <property type="molecule type" value="Genomic_DNA"/>
</dbReference>
<gene>
    <name evidence="2" type="ORF">J4G78_15715</name>
</gene>
<dbReference type="RefSeq" id="WP_207987460.1">
    <property type="nucleotide sequence ID" value="NZ_CP071794.1"/>
</dbReference>
<evidence type="ECO:0000313" key="2">
    <source>
        <dbReference type="EMBL" id="QTD55624.1"/>
    </source>
</evidence>
<feature type="domain" description="DSBA-like thioredoxin" evidence="1">
    <location>
        <begin position="8"/>
        <end position="210"/>
    </location>
</feature>
<protein>
    <submittedName>
        <fullName evidence="2">DsbA family oxidoreductase</fullName>
    </submittedName>
</protein>
<organism evidence="2 3">
    <name type="scientific">Parasphingorhabdus cellanae</name>
    <dbReference type="NCBI Taxonomy" id="2806553"/>
    <lineage>
        <taxon>Bacteria</taxon>
        <taxon>Pseudomonadati</taxon>
        <taxon>Pseudomonadota</taxon>
        <taxon>Alphaproteobacteria</taxon>
        <taxon>Sphingomonadales</taxon>
        <taxon>Sphingomonadaceae</taxon>
        <taxon>Parasphingorhabdus</taxon>
    </lineage>
</organism>
<name>A0ABX7T234_9SPHN</name>
<keyword evidence="3" id="KW-1185">Reference proteome</keyword>
<reference evidence="2 3" key="1">
    <citation type="submission" date="2021-03" db="EMBL/GenBank/DDBJ databases">
        <title>Complete genome of Parasphingorhabdus_sp.JHSY0214.</title>
        <authorList>
            <person name="Yoo J.H."/>
            <person name="Bae J.W."/>
        </authorList>
    </citation>
    <scope>NUCLEOTIDE SEQUENCE [LARGE SCALE GENOMIC DNA]</scope>
    <source>
        <strain evidence="2 3">JHSY0214</strain>
    </source>
</reference>
<accession>A0ABX7T234</accession>
<dbReference type="Proteomes" id="UP000663923">
    <property type="component" value="Chromosome"/>
</dbReference>
<evidence type="ECO:0000313" key="3">
    <source>
        <dbReference type="Proteomes" id="UP000663923"/>
    </source>
</evidence>
<dbReference type="CDD" id="cd03024">
    <property type="entry name" value="DsbA_FrnE"/>
    <property type="match status" value="1"/>
</dbReference>
<dbReference type="Pfam" id="PF01323">
    <property type="entry name" value="DSBA"/>
    <property type="match status" value="1"/>
</dbReference>
<evidence type="ECO:0000259" key="1">
    <source>
        <dbReference type="Pfam" id="PF01323"/>
    </source>
</evidence>
<proteinExistence type="predicted"/>
<dbReference type="Gene3D" id="3.40.30.10">
    <property type="entry name" value="Glutaredoxin"/>
    <property type="match status" value="1"/>
</dbReference>
<dbReference type="SUPFAM" id="SSF52833">
    <property type="entry name" value="Thioredoxin-like"/>
    <property type="match status" value="1"/>
</dbReference>
<dbReference type="InterPro" id="IPR036249">
    <property type="entry name" value="Thioredoxin-like_sf"/>
</dbReference>
<dbReference type="PANTHER" id="PTHR13887:SF41">
    <property type="entry name" value="THIOREDOXIN SUPERFAMILY PROTEIN"/>
    <property type="match status" value="1"/>
</dbReference>